<gene>
    <name evidence="3" type="ORF">Poly59_24870</name>
</gene>
<dbReference type="OrthoDB" id="248448at2"/>
<comment type="caution">
    <text evidence="3">The sequence shown here is derived from an EMBL/GenBank/DDBJ whole genome shotgun (WGS) entry which is preliminary data.</text>
</comment>
<feature type="chain" id="PRO_5022758645" description="3-keto-alpha-glucoside-1,2-lyase/3-keto-2-hydroxy-glucal hydratase domain-containing protein" evidence="1">
    <location>
        <begin position="21"/>
        <end position="234"/>
    </location>
</feature>
<evidence type="ECO:0000313" key="4">
    <source>
        <dbReference type="Proteomes" id="UP000317977"/>
    </source>
</evidence>
<evidence type="ECO:0000313" key="3">
    <source>
        <dbReference type="EMBL" id="TWU56183.1"/>
    </source>
</evidence>
<feature type="signal peptide" evidence="1">
    <location>
        <begin position="1"/>
        <end position="20"/>
    </location>
</feature>
<dbReference type="RefSeq" id="WP_146534220.1">
    <property type="nucleotide sequence ID" value="NZ_SJPX01000002.1"/>
</dbReference>
<dbReference type="Gene3D" id="2.60.120.560">
    <property type="entry name" value="Exo-inulinase, domain 1"/>
    <property type="match status" value="1"/>
</dbReference>
<feature type="domain" description="3-keto-alpha-glucoside-1,2-lyase/3-keto-2-hydroxy-glucal hydratase" evidence="2">
    <location>
        <begin position="32"/>
        <end position="231"/>
    </location>
</feature>
<reference evidence="3 4" key="1">
    <citation type="submission" date="2019-02" db="EMBL/GenBank/DDBJ databases">
        <title>Deep-cultivation of Planctomycetes and their phenomic and genomic characterization uncovers novel biology.</title>
        <authorList>
            <person name="Wiegand S."/>
            <person name="Jogler M."/>
            <person name="Boedeker C."/>
            <person name="Pinto D."/>
            <person name="Vollmers J."/>
            <person name="Rivas-Marin E."/>
            <person name="Kohn T."/>
            <person name="Peeters S.H."/>
            <person name="Heuer A."/>
            <person name="Rast P."/>
            <person name="Oberbeckmann S."/>
            <person name="Bunk B."/>
            <person name="Jeske O."/>
            <person name="Meyerdierks A."/>
            <person name="Storesund J.E."/>
            <person name="Kallscheuer N."/>
            <person name="Luecker S."/>
            <person name="Lage O.M."/>
            <person name="Pohl T."/>
            <person name="Merkel B.J."/>
            <person name="Hornburger P."/>
            <person name="Mueller R.-W."/>
            <person name="Bruemmer F."/>
            <person name="Labrenz M."/>
            <person name="Spormann A.M."/>
            <person name="Op Den Camp H."/>
            <person name="Overmann J."/>
            <person name="Amann R."/>
            <person name="Jetten M.S.M."/>
            <person name="Mascher T."/>
            <person name="Medema M.H."/>
            <person name="Devos D.P."/>
            <person name="Kaster A.-K."/>
            <person name="Ovreas L."/>
            <person name="Rohde M."/>
            <person name="Galperin M.Y."/>
            <person name="Jogler C."/>
        </authorList>
    </citation>
    <scope>NUCLEOTIDE SEQUENCE [LARGE SCALE GENOMIC DNA]</scope>
    <source>
        <strain evidence="3 4">Poly59</strain>
    </source>
</reference>
<dbReference type="EMBL" id="SJPX01000002">
    <property type="protein sequence ID" value="TWU56183.1"/>
    <property type="molecule type" value="Genomic_DNA"/>
</dbReference>
<accession>A0A5C6F303</accession>
<name>A0A5C6F303_9BACT</name>
<proteinExistence type="predicted"/>
<protein>
    <recommendedName>
        <fullName evidence="2">3-keto-alpha-glucoside-1,2-lyase/3-keto-2-hydroxy-glucal hydratase domain-containing protein</fullName>
    </recommendedName>
</protein>
<dbReference type="Pfam" id="PF06439">
    <property type="entry name" value="3keto-disac_hyd"/>
    <property type="match status" value="1"/>
</dbReference>
<dbReference type="GO" id="GO:0016787">
    <property type="term" value="F:hydrolase activity"/>
    <property type="evidence" value="ECO:0007669"/>
    <property type="project" value="InterPro"/>
</dbReference>
<evidence type="ECO:0000256" key="1">
    <source>
        <dbReference type="SAM" id="SignalP"/>
    </source>
</evidence>
<evidence type="ECO:0000259" key="2">
    <source>
        <dbReference type="Pfam" id="PF06439"/>
    </source>
</evidence>
<organism evidence="3 4">
    <name type="scientific">Rubripirellula reticaptiva</name>
    <dbReference type="NCBI Taxonomy" id="2528013"/>
    <lineage>
        <taxon>Bacteria</taxon>
        <taxon>Pseudomonadati</taxon>
        <taxon>Planctomycetota</taxon>
        <taxon>Planctomycetia</taxon>
        <taxon>Pirellulales</taxon>
        <taxon>Pirellulaceae</taxon>
        <taxon>Rubripirellula</taxon>
    </lineage>
</organism>
<dbReference type="AlphaFoldDB" id="A0A5C6F303"/>
<keyword evidence="1" id="KW-0732">Signal</keyword>
<dbReference type="Proteomes" id="UP000317977">
    <property type="component" value="Unassembled WGS sequence"/>
</dbReference>
<sequence precursor="true">MIRSLCLMVGLLTFTISARAESWPTQVGDGPGWITLGEDDFVRVNGDDKTLTWKDGIAIGSGTPIGVTRTKKSYKNFELSIEWQHQTHGGNSGVFAWVPISALEKLKPDTLPNGGIEIQMLDHGYTELYEKRSGKPGDWFSTNGDIFAVGKSTMKPFPPLSPNGSRSFPSKNLSNGFGEWNHYYVRGINGEVRLWVNGVEVSGGKDSQPNEGYLCLESEGAPIHFRNIRVRELP</sequence>
<dbReference type="InterPro" id="IPR010496">
    <property type="entry name" value="AL/BT2_dom"/>
</dbReference>
<keyword evidence="4" id="KW-1185">Reference proteome</keyword>